<protein>
    <submittedName>
        <fullName evidence="1">Uncharacterized protein</fullName>
    </submittedName>
</protein>
<evidence type="ECO:0000313" key="1">
    <source>
        <dbReference type="EMBL" id="KGJ07649.1"/>
    </source>
</evidence>
<evidence type="ECO:0000313" key="2">
    <source>
        <dbReference type="Proteomes" id="UP000029917"/>
    </source>
</evidence>
<dbReference type="Proteomes" id="UP000029917">
    <property type="component" value="Unassembled WGS sequence"/>
</dbReference>
<accession>A0A099FAT5</accession>
<reference evidence="1 2" key="2">
    <citation type="submission" date="2014-10" db="EMBL/GenBank/DDBJ databases">
        <title>Paracoccus sanguinis sp. nov., isolated from clinical specimens of New York State patients.</title>
        <authorList>
            <person name="Mingle L.A."/>
            <person name="Cole J.A."/>
            <person name="Lapierre P."/>
            <person name="Musser K.A."/>
        </authorList>
    </citation>
    <scope>NUCLEOTIDE SEQUENCE [LARGE SCALE GENOMIC DNA]</scope>
    <source>
        <strain evidence="1 2">HAMBI 3106</strain>
    </source>
</reference>
<comment type="caution">
    <text evidence="1">The sequence shown here is derived from an EMBL/GenBank/DDBJ whole genome shotgun (WGS) entry which is preliminary data.</text>
</comment>
<sequence length="65" mass="6670">MFAEKTELQLVTDLNETALVELNAADVDDVSGAIAWAAIPVAWKIGGALVAGIGTGTGLAWLSSR</sequence>
<name>A0A099FAT5_9RHOB</name>
<reference evidence="1 2" key="1">
    <citation type="submission" date="2014-09" db="EMBL/GenBank/DDBJ databases">
        <authorList>
            <person name="McGinnis J.M."/>
            <person name="Wolfgang W.J."/>
        </authorList>
    </citation>
    <scope>NUCLEOTIDE SEQUENCE [LARGE SCALE GENOMIC DNA]</scope>
    <source>
        <strain evidence="1 2">HAMBI 3106</strain>
    </source>
</reference>
<proteinExistence type="predicted"/>
<dbReference type="EMBL" id="JRKS01000018">
    <property type="protein sequence ID" value="KGJ07649.1"/>
    <property type="molecule type" value="Genomic_DNA"/>
</dbReference>
<keyword evidence="2" id="KW-1185">Reference proteome</keyword>
<dbReference type="RefSeq" id="WP_036718625.1">
    <property type="nucleotide sequence ID" value="NZ_CALUAY010000059.1"/>
</dbReference>
<dbReference type="AlphaFoldDB" id="A0A099FAT5"/>
<gene>
    <name evidence="1" type="ORF">IC63_07740</name>
</gene>
<organism evidence="1 2">
    <name type="scientific">Paracoccus sphaerophysae</name>
    <dbReference type="NCBI Taxonomy" id="690417"/>
    <lineage>
        <taxon>Bacteria</taxon>
        <taxon>Pseudomonadati</taxon>
        <taxon>Pseudomonadota</taxon>
        <taxon>Alphaproteobacteria</taxon>
        <taxon>Rhodobacterales</taxon>
        <taxon>Paracoccaceae</taxon>
        <taxon>Paracoccus</taxon>
    </lineage>
</organism>